<evidence type="ECO:0000256" key="1">
    <source>
        <dbReference type="SAM" id="Phobius"/>
    </source>
</evidence>
<dbReference type="AlphaFoldDB" id="A0A3B0X636"/>
<gene>
    <name evidence="2" type="ORF">MNBD_GAMMA11-116</name>
</gene>
<feature type="non-terminal residue" evidence="2">
    <location>
        <position position="1"/>
    </location>
</feature>
<organism evidence="2">
    <name type="scientific">hydrothermal vent metagenome</name>
    <dbReference type="NCBI Taxonomy" id="652676"/>
    <lineage>
        <taxon>unclassified sequences</taxon>
        <taxon>metagenomes</taxon>
        <taxon>ecological metagenomes</taxon>
    </lineage>
</organism>
<feature type="transmembrane region" description="Helical" evidence="1">
    <location>
        <begin position="94"/>
        <end position="118"/>
    </location>
</feature>
<reference evidence="2" key="1">
    <citation type="submission" date="2018-06" db="EMBL/GenBank/DDBJ databases">
        <authorList>
            <person name="Zhirakovskaya E."/>
        </authorList>
    </citation>
    <scope>NUCLEOTIDE SEQUENCE</scope>
</reference>
<keyword evidence="1" id="KW-1133">Transmembrane helix</keyword>
<evidence type="ECO:0008006" key="3">
    <source>
        <dbReference type="Google" id="ProtNLM"/>
    </source>
</evidence>
<name>A0A3B0X636_9ZZZZ</name>
<keyword evidence="1" id="KW-0472">Membrane</keyword>
<proteinExistence type="predicted"/>
<accession>A0A3B0X636</accession>
<dbReference type="EMBL" id="UOFG01000099">
    <property type="protein sequence ID" value="VAW59843.1"/>
    <property type="molecule type" value="Genomic_DNA"/>
</dbReference>
<sequence>SQTELDFTGWSVTWNGIPDIILGGCEQVDPVDNGGFSGCDLDRDGTDDIVNAGIANITITGDTYVLDYFANVPPDPSGTGKGSAGYSLHLEGSIIHAVPVPAAVWLFGSGLFGLMGVARYKNRT</sequence>
<evidence type="ECO:0000313" key="2">
    <source>
        <dbReference type="EMBL" id="VAW59843.1"/>
    </source>
</evidence>
<keyword evidence="1" id="KW-0812">Transmembrane</keyword>
<protein>
    <recommendedName>
        <fullName evidence="3">PEP-CTERM protein-sorting domain-containing protein</fullName>
    </recommendedName>
</protein>